<proteinExistence type="predicted"/>
<accession>A0A183G3L7</accession>
<feature type="region of interest" description="Disordered" evidence="1">
    <location>
        <begin position="56"/>
        <end position="243"/>
    </location>
</feature>
<protein>
    <submittedName>
        <fullName evidence="4">Pollen-specific leucine-rich repeat extensin-like protein 1</fullName>
    </submittedName>
</protein>
<accession>A0A3P8AKU2</accession>
<feature type="compositionally biased region" description="Basic and acidic residues" evidence="1">
    <location>
        <begin position="200"/>
        <end position="227"/>
    </location>
</feature>
<dbReference type="WBParaSite" id="HPBE_0001600901-mRNA-1">
    <property type="protein sequence ID" value="HPBE_0001600901-mRNA-1"/>
    <property type="gene ID" value="HPBE_0001600901"/>
</dbReference>
<organism evidence="3 4">
    <name type="scientific">Heligmosomoides polygyrus</name>
    <name type="common">Parasitic roundworm</name>
    <dbReference type="NCBI Taxonomy" id="6339"/>
    <lineage>
        <taxon>Eukaryota</taxon>
        <taxon>Metazoa</taxon>
        <taxon>Ecdysozoa</taxon>
        <taxon>Nematoda</taxon>
        <taxon>Chromadorea</taxon>
        <taxon>Rhabditida</taxon>
        <taxon>Rhabditina</taxon>
        <taxon>Rhabditomorpha</taxon>
        <taxon>Strongyloidea</taxon>
        <taxon>Heligmosomidae</taxon>
        <taxon>Heligmosomoides</taxon>
    </lineage>
</organism>
<gene>
    <name evidence="2" type="ORF">HPBE_LOCUS16008</name>
</gene>
<reference evidence="2 3" key="1">
    <citation type="submission" date="2018-11" db="EMBL/GenBank/DDBJ databases">
        <authorList>
            <consortium name="Pathogen Informatics"/>
        </authorList>
    </citation>
    <scope>NUCLEOTIDE SEQUENCE [LARGE SCALE GENOMIC DNA]</scope>
</reference>
<dbReference type="EMBL" id="UZAH01029171">
    <property type="protein sequence ID" value="VDP04650.1"/>
    <property type="molecule type" value="Genomic_DNA"/>
</dbReference>
<sequence length="295" mass="36215">MSVTKYQETGTTGTPETENRWLGVLVRRRRGEEREIVKYNGVRSAVDAKFPVKMARGEAASHLSEQPSRVSKQRQDSSRQERYDQIPSRRESRQERPQQEPWQQGPSRKEQREQEPPRHEPWRREPPREERWQEESRREERPPYEPPRHERWKEWEEEPRREERPPYESPRRERWDEWEKEPRREERPPYEPPRQEWWQEEPRREERPPYEPLRQERWQEEPRREEPAPFVYEPPPMSSEADHLLDESDDWSEMLRMAQSDPKLPMHYKAMIGCLISSNRDLSNILESLKSRGNR</sequence>
<reference evidence="4" key="2">
    <citation type="submission" date="2019-09" db="UniProtKB">
        <authorList>
            <consortium name="WormBaseParasite"/>
        </authorList>
    </citation>
    <scope>IDENTIFICATION</scope>
</reference>
<evidence type="ECO:0000256" key="1">
    <source>
        <dbReference type="SAM" id="MobiDB-lite"/>
    </source>
</evidence>
<evidence type="ECO:0000313" key="4">
    <source>
        <dbReference type="WBParaSite" id="HPBE_0001600901-mRNA-1"/>
    </source>
</evidence>
<feature type="region of interest" description="Disordered" evidence="1">
    <location>
        <begin position="1"/>
        <end position="20"/>
    </location>
</feature>
<keyword evidence="3" id="KW-1185">Reference proteome</keyword>
<dbReference type="Proteomes" id="UP000050761">
    <property type="component" value="Unassembled WGS sequence"/>
</dbReference>
<feature type="compositionally biased region" description="Basic and acidic residues" evidence="1">
    <location>
        <begin position="73"/>
        <end position="98"/>
    </location>
</feature>
<name>A0A183G3L7_HELPZ</name>
<dbReference type="AlphaFoldDB" id="A0A183G3L7"/>
<feature type="compositionally biased region" description="Basic and acidic residues" evidence="1">
    <location>
        <begin position="107"/>
        <end position="189"/>
    </location>
</feature>
<evidence type="ECO:0000313" key="2">
    <source>
        <dbReference type="EMBL" id="VDP04650.1"/>
    </source>
</evidence>
<evidence type="ECO:0000313" key="3">
    <source>
        <dbReference type="Proteomes" id="UP000050761"/>
    </source>
</evidence>